<reference evidence="2" key="1">
    <citation type="submission" date="2023-10" db="EMBL/GenBank/DDBJ databases">
        <authorList>
            <person name="Chen Y."/>
            <person name="Shah S."/>
            <person name="Dougan E. K."/>
            <person name="Thang M."/>
            <person name="Chan C."/>
        </authorList>
    </citation>
    <scope>NUCLEOTIDE SEQUENCE [LARGE SCALE GENOMIC DNA]</scope>
</reference>
<organism evidence="2 3">
    <name type="scientific">Prorocentrum cordatum</name>
    <dbReference type="NCBI Taxonomy" id="2364126"/>
    <lineage>
        <taxon>Eukaryota</taxon>
        <taxon>Sar</taxon>
        <taxon>Alveolata</taxon>
        <taxon>Dinophyceae</taxon>
        <taxon>Prorocentrales</taxon>
        <taxon>Prorocentraceae</taxon>
        <taxon>Prorocentrum</taxon>
    </lineage>
</organism>
<feature type="non-terminal residue" evidence="2">
    <location>
        <position position="1"/>
    </location>
</feature>
<comment type="caution">
    <text evidence="2">The sequence shown here is derived from an EMBL/GenBank/DDBJ whole genome shotgun (WGS) entry which is preliminary data.</text>
</comment>
<evidence type="ECO:0000256" key="1">
    <source>
        <dbReference type="SAM" id="MobiDB-lite"/>
    </source>
</evidence>
<dbReference type="EMBL" id="CAUYUJ010020716">
    <property type="protein sequence ID" value="CAK0900040.1"/>
    <property type="molecule type" value="Genomic_DNA"/>
</dbReference>
<sequence length="127" mass="13684">PQEAAARAAGGHGRAGRRRPGGGRGRGPPGGQTRLPGEPPEVAGGADGPEPGAAAYRPRRLVQVRGPRWELKFQIGIFQLNLIDDRWGQDEPSQQCLSLSAEKANMTVSLDFATDYHGRDSAQWKME</sequence>
<proteinExistence type="predicted"/>
<protein>
    <recommendedName>
        <fullName evidence="4">Galectin</fullName>
    </recommendedName>
</protein>
<feature type="non-terminal residue" evidence="2">
    <location>
        <position position="127"/>
    </location>
</feature>
<feature type="compositionally biased region" description="Low complexity" evidence="1">
    <location>
        <begin position="40"/>
        <end position="55"/>
    </location>
</feature>
<name>A0ABN9XNB6_9DINO</name>
<keyword evidence="3" id="KW-1185">Reference proteome</keyword>
<accession>A0ABN9XNB6</accession>
<gene>
    <name evidence="2" type="ORF">PCOR1329_LOCUS77438</name>
</gene>
<evidence type="ECO:0000313" key="3">
    <source>
        <dbReference type="Proteomes" id="UP001189429"/>
    </source>
</evidence>
<evidence type="ECO:0008006" key="4">
    <source>
        <dbReference type="Google" id="ProtNLM"/>
    </source>
</evidence>
<feature type="region of interest" description="Disordered" evidence="1">
    <location>
        <begin position="1"/>
        <end position="55"/>
    </location>
</feature>
<dbReference type="Proteomes" id="UP001189429">
    <property type="component" value="Unassembled WGS sequence"/>
</dbReference>
<evidence type="ECO:0000313" key="2">
    <source>
        <dbReference type="EMBL" id="CAK0900040.1"/>
    </source>
</evidence>